<dbReference type="AlphaFoldDB" id="A0AAW1HRX7"/>
<protein>
    <submittedName>
        <fullName evidence="1">Uncharacterized protein</fullName>
    </submittedName>
</protein>
<accession>A0AAW1HRX7</accession>
<proteinExistence type="predicted"/>
<dbReference type="Proteomes" id="UP001458880">
    <property type="component" value="Unassembled WGS sequence"/>
</dbReference>
<sequence length="133" mass="15230">MDYDEIRRRFTESINVVIETKRDDNKSFLNANEYGNRIAEVKEAKILLSTPVNGRDRLIKPVAETTECKVLYYVTSGELFDIIHNAHLAIGHGGRNRMVSEISKLYCNITKETIMMFKKNRALHSGCPSETVH</sequence>
<evidence type="ECO:0000313" key="2">
    <source>
        <dbReference type="Proteomes" id="UP001458880"/>
    </source>
</evidence>
<dbReference type="EMBL" id="JASPKY010001063">
    <property type="protein sequence ID" value="KAK9679218.1"/>
    <property type="molecule type" value="Genomic_DNA"/>
</dbReference>
<gene>
    <name evidence="1" type="ORF">QE152_g40196</name>
</gene>
<reference evidence="1 2" key="1">
    <citation type="journal article" date="2024" name="BMC Genomics">
        <title>De novo assembly and annotation of Popillia japonica's genome with initial clues to its potential as an invasive pest.</title>
        <authorList>
            <person name="Cucini C."/>
            <person name="Boschi S."/>
            <person name="Funari R."/>
            <person name="Cardaioli E."/>
            <person name="Iannotti N."/>
            <person name="Marturano G."/>
            <person name="Paoli F."/>
            <person name="Bruttini M."/>
            <person name="Carapelli A."/>
            <person name="Frati F."/>
            <person name="Nardi F."/>
        </authorList>
    </citation>
    <scope>NUCLEOTIDE SEQUENCE [LARGE SCALE GENOMIC DNA]</scope>
    <source>
        <strain evidence="1">DMR45628</strain>
    </source>
</reference>
<keyword evidence="2" id="KW-1185">Reference proteome</keyword>
<organism evidence="1 2">
    <name type="scientific">Popillia japonica</name>
    <name type="common">Japanese beetle</name>
    <dbReference type="NCBI Taxonomy" id="7064"/>
    <lineage>
        <taxon>Eukaryota</taxon>
        <taxon>Metazoa</taxon>
        <taxon>Ecdysozoa</taxon>
        <taxon>Arthropoda</taxon>
        <taxon>Hexapoda</taxon>
        <taxon>Insecta</taxon>
        <taxon>Pterygota</taxon>
        <taxon>Neoptera</taxon>
        <taxon>Endopterygota</taxon>
        <taxon>Coleoptera</taxon>
        <taxon>Polyphaga</taxon>
        <taxon>Scarabaeiformia</taxon>
        <taxon>Scarabaeidae</taxon>
        <taxon>Rutelinae</taxon>
        <taxon>Popillia</taxon>
    </lineage>
</organism>
<name>A0AAW1HRX7_POPJA</name>
<comment type="caution">
    <text evidence="1">The sequence shown here is derived from an EMBL/GenBank/DDBJ whole genome shotgun (WGS) entry which is preliminary data.</text>
</comment>
<evidence type="ECO:0000313" key="1">
    <source>
        <dbReference type="EMBL" id="KAK9679218.1"/>
    </source>
</evidence>